<reference evidence="1 2" key="1">
    <citation type="submission" date="2024-03" db="EMBL/GenBank/DDBJ databases">
        <title>Chitinophaga caseinilytica sp. nov., a casein hydrolysing bacterium isolated from forest soil.</title>
        <authorList>
            <person name="Lee D.S."/>
            <person name="Han D.M."/>
            <person name="Baek J.H."/>
            <person name="Choi D.G."/>
            <person name="Jeon J.H."/>
            <person name="Jeon C.O."/>
        </authorList>
    </citation>
    <scope>NUCLEOTIDE SEQUENCE [LARGE SCALE GENOMIC DNA]</scope>
    <source>
        <strain evidence="1 2">KACC 19118</strain>
    </source>
</reference>
<evidence type="ECO:0000313" key="1">
    <source>
        <dbReference type="EMBL" id="WZN46477.1"/>
    </source>
</evidence>
<proteinExistence type="predicted"/>
<keyword evidence="2" id="KW-1185">Reference proteome</keyword>
<gene>
    <name evidence="1" type="ORF">WJU22_26680</name>
</gene>
<dbReference type="Proteomes" id="UP001449657">
    <property type="component" value="Chromosome"/>
</dbReference>
<dbReference type="EC" id="4.2.3.-" evidence="1"/>
<dbReference type="CDD" id="cd00385">
    <property type="entry name" value="Isoprenoid_Biosyn_C1"/>
    <property type="match status" value="1"/>
</dbReference>
<accession>A0ABZ2Z557</accession>
<evidence type="ECO:0000313" key="2">
    <source>
        <dbReference type="Proteomes" id="UP001449657"/>
    </source>
</evidence>
<dbReference type="InterPro" id="IPR008949">
    <property type="entry name" value="Isoprenoid_synthase_dom_sf"/>
</dbReference>
<protein>
    <submittedName>
        <fullName evidence="1">Class 1 isoprenoid biosynthesis enzyme</fullName>
        <ecNumber evidence="1">4.2.3.-</ecNumber>
    </submittedName>
</protein>
<dbReference type="SUPFAM" id="SSF48576">
    <property type="entry name" value="Terpenoid synthases"/>
    <property type="match status" value="1"/>
</dbReference>
<organism evidence="1 2">
    <name type="scientific">Chitinophaga caseinilytica</name>
    <dbReference type="NCBI Taxonomy" id="2267521"/>
    <lineage>
        <taxon>Bacteria</taxon>
        <taxon>Pseudomonadati</taxon>
        <taxon>Bacteroidota</taxon>
        <taxon>Chitinophagia</taxon>
        <taxon>Chitinophagales</taxon>
        <taxon>Chitinophagaceae</taxon>
        <taxon>Chitinophaga</taxon>
    </lineage>
</organism>
<dbReference type="GO" id="GO:0016829">
    <property type="term" value="F:lyase activity"/>
    <property type="evidence" value="ECO:0007669"/>
    <property type="project" value="UniProtKB-KW"/>
</dbReference>
<sequence length="342" mass="39401">MNIFQFGGSVGARVWEIMSERRKEAPRAEALLKKLEARFGGRMPEEARRKVIVSYSIYQPMIIDAFTALRGRKATLEEKERLIQYFICSGAFDDFVDRNELSPEDLDTISFVPENFQPRRIEEKMFLHCHLALRNFVRHRAAYDQAARGLFRAQVDSGKQSRPERMSAEELLRITLEKGGYAVLLCHFYLDHDASEAERSCWYRIGGIIQLTNDLFDIWKDIQAGVQTLPNKMTDAQAFHAFLSAEVREMMEIIGTLPVPKSRKRAFLLNMMAICSFSDMAVARLRRIQGAAPQLPDLKTLPRKALIVDMEKPANIWHCMRYTFQQCRDGQRLFSSTKPIPA</sequence>
<name>A0ABZ2Z557_9BACT</name>
<keyword evidence="1" id="KW-0456">Lyase</keyword>
<dbReference type="EMBL" id="CP150096">
    <property type="protein sequence ID" value="WZN46477.1"/>
    <property type="molecule type" value="Genomic_DNA"/>
</dbReference>
<dbReference type="RefSeq" id="WP_341841175.1">
    <property type="nucleotide sequence ID" value="NZ_CP149792.1"/>
</dbReference>